<comment type="caution">
    <text evidence="2">The sequence shown here is derived from an EMBL/GenBank/DDBJ whole genome shotgun (WGS) entry which is preliminary data.</text>
</comment>
<dbReference type="SUPFAM" id="SSF50129">
    <property type="entry name" value="GroES-like"/>
    <property type="match status" value="1"/>
</dbReference>
<dbReference type="InterPro" id="IPR020843">
    <property type="entry name" value="ER"/>
</dbReference>
<evidence type="ECO:0000313" key="3">
    <source>
        <dbReference type="Proteomes" id="UP000635477"/>
    </source>
</evidence>
<dbReference type="Gene3D" id="3.90.180.10">
    <property type="entry name" value="Medium-chain alcohol dehydrogenases, catalytic domain"/>
    <property type="match status" value="1"/>
</dbReference>
<evidence type="ECO:0000259" key="1">
    <source>
        <dbReference type="SMART" id="SM00829"/>
    </source>
</evidence>
<evidence type="ECO:0000313" key="2">
    <source>
        <dbReference type="EMBL" id="KAF4981475.1"/>
    </source>
</evidence>
<name>A0A8H4UQV5_9HYPO</name>
<dbReference type="CDD" id="cd05289">
    <property type="entry name" value="MDR_like_2"/>
    <property type="match status" value="1"/>
</dbReference>
<proteinExistence type="predicted"/>
<dbReference type="AlphaFoldDB" id="A0A8H4UQV5"/>
<accession>A0A8H4UQV5</accession>
<dbReference type="OrthoDB" id="3509362at2759"/>
<dbReference type="InterPro" id="IPR011032">
    <property type="entry name" value="GroES-like_sf"/>
</dbReference>
<organism evidence="2 3">
    <name type="scientific">Fusarium zealandicum</name>
    <dbReference type="NCBI Taxonomy" id="1053134"/>
    <lineage>
        <taxon>Eukaryota</taxon>
        <taxon>Fungi</taxon>
        <taxon>Dikarya</taxon>
        <taxon>Ascomycota</taxon>
        <taxon>Pezizomycotina</taxon>
        <taxon>Sordariomycetes</taxon>
        <taxon>Hypocreomycetidae</taxon>
        <taxon>Hypocreales</taxon>
        <taxon>Nectriaceae</taxon>
        <taxon>Fusarium</taxon>
        <taxon>Fusarium staphyleae species complex</taxon>
    </lineage>
</organism>
<dbReference type="Gene3D" id="3.40.50.720">
    <property type="entry name" value="NAD(P)-binding Rossmann-like Domain"/>
    <property type="match status" value="1"/>
</dbReference>
<dbReference type="GO" id="GO:0016491">
    <property type="term" value="F:oxidoreductase activity"/>
    <property type="evidence" value="ECO:0007669"/>
    <property type="project" value="InterPro"/>
</dbReference>
<keyword evidence="3" id="KW-1185">Reference proteome</keyword>
<feature type="domain" description="Enoyl reductase (ER)" evidence="1">
    <location>
        <begin position="19"/>
        <end position="337"/>
    </location>
</feature>
<dbReference type="Pfam" id="PF13602">
    <property type="entry name" value="ADH_zinc_N_2"/>
    <property type="match status" value="1"/>
</dbReference>
<gene>
    <name evidence="2" type="ORF">FZEAL_2718</name>
</gene>
<reference evidence="2" key="1">
    <citation type="journal article" date="2020" name="BMC Genomics">
        <title>Correction to: Identification and distribution of gene clusters required for synthesis of sphingolipid metabolism inhibitors in diverse species of the filamentous fungus Fusarium.</title>
        <authorList>
            <person name="Kim H.S."/>
            <person name="Lohmar J.M."/>
            <person name="Busman M."/>
            <person name="Brown D.W."/>
            <person name="Naumann T.A."/>
            <person name="Divon H.H."/>
            <person name="Lysoe E."/>
            <person name="Uhlig S."/>
            <person name="Proctor R.H."/>
        </authorList>
    </citation>
    <scope>NUCLEOTIDE SEQUENCE</scope>
    <source>
        <strain evidence="2">NRRL 22465</strain>
    </source>
</reference>
<dbReference type="Proteomes" id="UP000635477">
    <property type="component" value="Unassembled WGS sequence"/>
</dbReference>
<dbReference type="SUPFAM" id="SSF51735">
    <property type="entry name" value="NAD(P)-binding Rossmann-fold domains"/>
    <property type="match status" value="1"/>
</dbReference>
<dbReference type="SMART" id="SM00829">
    <property type="entry name" value="PKS_ER"/>
    <property type="match status" value="1"/>
</dbReference>
<dbReference type="EMBL" id="JABEYC010000166">
    <property type="protein sequence ID" value="KAF4981475.1"/>
    <property type="molecule type" value="Genomic_DNA"/>
</dbReference>
<dbReference type="PANTHER" id="PTHR11695">
    <property type="entry name" value="ALCOHOL DEHYDROGENASE RELATED"/>
    <property type="match status" value="1"/>
</dbReference>
<dbReference type="GO" id="GO:0005739">
    <property type="term" value="C:mitochondrion"/>
    <property type="evidence" value="ECO:0007669"/>
    <property type="project" value="TreeGrafter"/>
</dbReference>
<protein>
    <recommendedName>
        <fullName evidence="1">Enoyl reductase (ER) domain-containing protein</fullName>
    </recommendedName>
</protein>
<reference evidence="2" key="2">
    <citation type="submission" date="2020-05" db="EMBL/GenBank/DDBJ databases">
        <authorList>
            <person name="Kim H.-S."/>
            <person name="Proctor R.H."/>
            <person name="Brown D.W."/>
        </authorList>
    </citation>
    <scope>NUCLEOTIDE SEQUENCE</scope>
    <source>
        <strain evidence="2">NRRL 22465</strain>
    </source>
</reference>
<dbReference type="PANTHER" id="PTHR11695:SF647">
    <property type="entry name" value="ENOYL REDUCTASE (ER) DOMAIN-CONTAINING PROTEIN"/>
    <property type="match status" value="1"/>
</dbReference>
<dbReference type="InterPro" id="IPR036291">
    <property type="entry name" value="NAD(P)-bd_dom_sf"/>
</dbReference>
<sequence>MAVSSLPSTIKAVHQPDPSSSNLILTTTPFPILTLPDTYLVRVHAASPCLNELSWETNYPHLFDPNHERVPCTECAGVVVASLDGEKFKPGDEVFFRGDGRPTGHLREYTIVKGATMAMKPKALSWTDAAATPLSALTAWQGLFEHGTLNKTAIEGDVTARRQNAKVRVLITGAGGGVGSWAVQLAAAAGAGSIIGVCGRSKMEEVRKFGATEIVDYRAQPVDAWAGQDPAEREVDLVLDCIGGDTTAMCWRAIKEGGTFLSIAGQPEAAKPKDETKSVAKGVWFLVQPRGSDLTEISELVNAGKVRPLVDSVYPFDKFKEAFERVQGGQTKGKVVIQVIT</sequence>
<dbReference type="InterPro" id="IPR050700">
    <property type="entry name" value="YIM1/Zinc_Alcohol_DH_Fams"/>
</dbReference>